<dbReference type="PANTHER" id="PTHR32027:SF9">
    <property type="entry name" value="BLL3847 PROTEIN"/>
    <property type="match status" value="1"/>
</dbReference>
<dbReference type="InterPro" id="IPR052349">
    <property type="entry name" value="Metallo-hydrolase_Enzymes"/>
</dbReference>
<dbReference type="Gene3D" id="2.30.40.10">
    <property type="entry name" value="Urease, subunit C, domain 1"/>
    <property type="match status" value="1"/>
</dbReference>
<evidence type="ECO:0000313" key="3">
    <source>
        <dbReference type="Proteomes" id="UP000534590"/>
    </source>
</evidence>
<proteinExistence type="predicted"/>
<dbReference type="CDD" id="cd01293">
    <property type="entry name" value="Bact_CD"/>
    <property type="match status" value="1"/>
</dbReference>
<name>A0ABR6JE41_AGRRD</name>
<dbReference type="EC" id="3.5.4.1" evidence="2"/>
<reference evidence="2 3" key="1">
    <citation type="submission" date="2020-08" db="EMBL/GenBank/DDBJ databases">
        <title>Genomic Encyclopedia of Type Strains, Phase IV (KMG-V): Genome sequencing to study the core and pangenomes of soil and plant-associated prokaryotes.</title>
        <authorList>
            <person name="Whitman W."/>
        </authorList>
    </citation>
    <scope>NUCLEOTIDE SEQUENCE [LARGE SCALE GENOMIC DNA]</scope>
    <source>
        <strain evidence="2 3">SEMIA 461</strain>
    </source>
</reference>
<dbReference type="GO" id="GO:0004131">
    <property type="term" value="F:cytosine deaminase activity"/>
    <property type="evidence" value="ECO:0007669"/>
    <property type="project" value="UniProtKB-EC"/>
</dbReference>
<feature type="domain" description="Amidohydrolase 3" evidence="1">
    <location>
        <begin position="107"/>
        <end position="378"/>
    </location>
</feature>
<comment type="caution">
    <text evidence="2">The sequence shown here is derived from an EMBL/GenBank/DDBJ whole genome shotgun (WGS) entry which is preliminary data.</text>
</comment>
<accession>A0ABR6JE41</accession>
<dbReference type="RefSeq" id="WP_183229572.1">
    <property type="nucleotide sequence ID" value="NZ_JACIGS010000008.1"/>
</dbReference>
<dbReference type="Pfam" id="PF07969">
    <property type="entry name" value="Amidohydro_3"/>
    <property type="match status" value="1"/>
</dbReference>
<protein>
    <submittedName>
        <fullName evidence="2">Cytosine deaminase</fullName>
        <ecNumber evidence="2">3.5.4.1</ecNumber>
    </submittedName>
</protein>
<dbReference type="InterPro" id="IPR011059">
    <property type="entry name" value="Metal-dep_hydrolase_composite"/>
</dbReference>
<dbReference type="InterPro" id="IPR032466">
    <property type="entry name" value="Metal_Hydrolase"/>
</dbReference>
<keyword evidence="2" id="KW-0378">Hydrolase</keyword>
<sequence>MSFQESFDLVLRDVRLRGRALLQDIGIIDGRIAAIGRIAAGAGREDEPIGGRLVLPGFVDTHVHLDKSCLLCRCGNAGGGLKGAIAAVARLKRDYTVDDVYARGARTIEMAIAKGTMHMRTHVEVDPRAGLRSFEAMKRLRRDYAFALDLTICVFPQEGLTNDPGTEDLLEQALGEGADLLGGCPYTDSDPSGHMERLFAMAKRHDVDLDFHLDFDLDPSWGHLEEICERTEGADWRGRVTVGHATKLATMDEAAFERRVSRLRQAGVGVTALPSTDLYLNGREAGFRAVRGIAPVHILRDRGVTASIASNNILNPFTPFGDCSLLRMANLYANVMHLGPEDFAACLDLVSEDAARLMRIEGYGLAVGAIADIVVMEGEDETEVFGGLREPVMGFKRGLKSFTRPAVTLLRPRQNHSR</sequence>
<dbReference type="EMBL" id="JACIHP010000008">
    <property type="protein sequence ID" value="MBB4493213.1"/>
    <property type="molecule type" value="Genomic_DNA"/>
</dbReference>
<dbReference type="Proteomes" id="UP000534590">
    <property type="component" value="Unassembled WGS sequence"/>
</dbReference>
<evidence type="ECO:0000259" key="1">
    <source>
        <dbReference type="Pfam" id="PF07969"/>
    </source>
</evidence>
<keyword evidence="3" id="KW-1185">Reference proteome</keyword>
<gene>
    <name evidence="2" type="ORF">GGE40_005065</name>
</gene>
<organism evidence="2 3">
    <name type="scientific">Agrobacterium radiobacter</name>
    <dbReference type="NCBI Taxonomy" id="362"/>
    <lineage>
        <taxon>Bacteria</taxon>
        <taxon>Pseudomonadati</taxon>
        <taxon>Pseudomonadota</taxon>
        <taxon>Alphaproteobacteria</taxon>
        <taxon>Hyphomicrobiales</taxon>
        <taxon>Rhizobiaceae</taxon>
        <taxon>Rhizobium/Agrobacterium group</taxon>
        <taxon>Agrobacterium</taxon>
        <taxon>Agrobacterium tumefaciens complex</taxon>
    </lineage>
</organism>
<dbReference type="InterPro" id="IPR013108">
    <property type="entry name" value="Amidohydro_3"/>
</dbReference>
<evidence type="ECO:0000313" key="2">
    <source>
        <dbReference type="EMBL" id="MBB4493213.1"/>
    </source>
</evidence>
<dbReference type="PANTHER" id="PTHR32027">
    <property type="entry name" value="CYTOSINE DEAMINASE"/>
    <property type="match status" value="1"/>
</dbReference>
<dbReference type="SUPFAM" id="SSF51556">
    <property type="entry name" value="Metallo-dependent hydrolases"/>
    <property type="match status" value="1"/>
</dbReference>
<dbReference type="SUPFAM" id="SSF51338">
    <property type="entry name" value="Composite domain of metallo-dependent hydrolases"/>
    <property type="match status" value="1"/>
</dbReference>
<dbReference type="Gene3D" id="3.20.20.140">
    <property type="entry name" value="Metal-dependent hydrolases"/>
    <property type="match status" value="1"/>
</dbReference>